<dbReference type="InterPro" id="IPR019775">
    <property type="entry name" value="WD40_repeat_CS"/>
</dbReference>
<dbReference type="InterPro" id="IPR001680">
    <property type="entry name" value="WD40_rpt"/>
</dbReference>
<dbReference type="InterPro" id="IPR056150">
    <property type="entry name" value="WD40_CDC20-Fz"/>
</dbReference>
<dbReference type="Gene3D" id="2.130.10.10">
    <property type="entry name" value="YVTN repeat-like/Quinoprotein amine dehydrogenase"/>
    <property type="match status" value="1"/>
</dbReference>
<dbReference type="InterPro" id="IPR033010">
    <property type="entry name" value="Cdc20/Fizzy"/>
</dbReference>
<keyword evidence="11" id="KW-1185">Reference proteome</keyword>
<evidence type="ECO:0000259" key="9">
    <source>
        <dbReference type="Pfam" id="PF24807"/>
    </source>
</evidence>
<comment type="caution">
    <text evidence="10">The sequence shown here is derived from an EMBL/GenBank/DDBJ whole genome shotgun (WGS) entry which is preliminary data.</text>
</comment>
<dbReference type="Proteomes" id="UP001630127">
    <property type="component" value="Unassembled WGS sequence"/>
</dbReference>
<organism evidence="10 11">
    <name type="scientific">Cinchona calisaya</name>
    <dbReference type="NCBI Taxonomy" id="153742"/>
    <lineage>
        <taxon>Eukaryota</taxon>
        <taxon>Viridiplantae</taxon>
        <taxon>Streptophyta</taxon>
        <taxon>Embryophyta</taxon>
        <taxon>Tracheophyta</taxon>
        <taxon>Spermatophyta</taxon>
        <taxon>Magnoliopsida</taxon>
        <taxon>eudicotyledons</taxon>
        <taxon>Gunneridae</taxon>
        <taxon>Pentapetalae</taxon>
        <taxon>asterids</taxon>
        <taxon>lamiids</taxon>
        <taxon>Gentianales</taxon>
        <taxon>Rubiaceae</taxon>
        <taxon>Cinchonoideae</taxon>
        <taxon>Cinchoneae</taxon>
        <taxon>Cinchona</taxon>
    </lineage>
</organism>
<reference evidence="10 11" key="1">
    <citation type="submission" date="2024-11" db="EMBL/GenBank/DDBJ databases">
        <title>A near-complete genome assembly of Cinchona calisaya.</title>
        <authorList>
            <person name="Lian D.C."/>
            <person name="Zhao X.W."/>
            <person name="Wei L."/>
        </authorList>
    </citation>
    <scope>NUCLEOTIDE SEQUENCE [LARGE SCALE GENOMIC DNA]</scope>
    <source>
        <tissue evidence="10">Nenye</tissue>
    </source>
</reference>
<dbReference type="PANTHER" id="PTHR19918">
    <property type="entry name" value="CELL DIVISION CYCLE 20 CDC20 FIZZY -RELATED"/>
    <property type="match status" value="1"/>
</dbReference>
<dbReference type="Pfam" id="PF24807">
    <property type="entry name" value="WD40_CDC20-Fz"/>
    <property type="match status" value="1"/>
</dbReference>
<evidence type="ECO:0000256" key="3">
    <source>
        <dbReference type="ARBA" id="ARBA00022618"/>
    </source>
</evidence>
<proteinExistence type="inferred from homology"/>
<dbReference type="PANTHER" id="PTHR19918:SF55">
    <property type="entry name" value="CELL DIVISION CYCLE 20.1, COFACTOR OF APC COMPLEX-LIKE ISOFORM X1"/>
    <property type="match status" value="1"/>
</dbReference>
<feature type="region of interest" description="Disordered" evidence="8">
    <location>
        <begin position="1"/>
        <end position="35"/>
    </location>
</feature>
<evidence type="ECO:0000256" key="6">
    <source>
        <dbReference type="ARBA" id="ARBA00023306"/>
    </source>
</evidence>
<evidence type="ECO:0000256" key="7">
    <source>
        <dbReference type="PROSITE-ProRule" id="PRU00221"/>
    </source>
</evidence>
<dbReference type="PROSITE" id="PS00678">
    <property type="entry name" value="WD_REPEATS_1"/>
    <property type="match status" value="1"/>
</dbReference>
<dbReference type="SUPFAM" id="SSF50978">
    <property type="entry name" value="WD40 repeat-like"/>
    <property type="match status" value="1"/>
</dbReference>
<dbReference type="CDD" id="cd00200">
    <property type="entry name" value="WD40"/>
    <property type="match status" value="1"/>
</dbReference>
<sequence>MEVEEEGKRKRVSRLSSSSNQIHKRSKSSDENLDRFIPNRSAMDFDFAHYMLSGGKINRESNSPYSPSKEAYRKHLADIFNMNRTRILAFKNKPPSSTESSIEPTFTPVCRPNSVKQRRRISQSSERTLDAPDIIDDFYLNLLDWSVCNVIAIGLGHSVYLWNESTGSASQLVEFEDDFGPVTSVSWAPDGRHLAVGLNNSHIQIWDSESGQLLRIFREGHSARVCALDWNSHILTTGGMDSNIIINDVRVGSHIVGTYRGHNLEVCGLKWSASGQQLASGGNDNLLYIWSVSMASTSSSRNQWIHRLEDHTAAVKALAWCPFQSNLLASGGGIGDPSIKFWNSNTGACLNSVNAGSQVSSLLWNRHERELLSSHGMTDNQLTLWKYPSMVKIAELYGHTSRVLSMAQSPDGYTVASAAADETLRLWNVFGAPEVAKKPTRETKFEPFPDLARIR</sequence>
<keyword evidence="3" id="KW-0132">Cell division</keyword>
<evidence type="ECO:0000256" key="8">
    <source>
        <dbReference type="SAM" id="MobiDB-lite"/>
    </source>
</evidence>
<comment type="similarity">
    <text evidence="1">Belongs to the WD repeat CDC20/Fizzy family.</text>
</comment>
<name>A0ABD2XU41_9GENT</name>
<evidence type="ECO:0000313" key="11">
    <source>
        <dbReference type="Proteomes" id="UP001630127"/>
    </source>
</evidence>
<gene>
    <name evidence="10" type="ORF">ACH5RR_040698</name>
</gene>
<dbReference type="GO" id="GO:0051301">
    <property type="term" value="P:cell division"/>
    <property type="evidence" value="ECO:0007669"/>
    <property type="project" value="UniProtKB-KW"/>
</dbReference>
<evidence type="ECO:0000256" key="1">
    <source>
        <dbReference type="ARBA" id="ARBA00006445"/>
    </source>
</evidence>
<keyword evidence="6" id="KW-0131">Cell cycle</keyword>
<feature type="repeat" description="WD" evidence="7">
    <location>
        <begin position="259"/>
        <end position="300"/>
    </location>
</feature>
<dbReference type="InterPro" id="IPR015943">
    <property type="entry name" value="WD40/YVTN_repeat-like_dom_sf"/>
</dbReference>
<evidence type="ECO:0000256" key="4">
    <source>
        <dbReference type="ARBA" id="ARBA00022737"/>
    </source>
</evidence>
<feature type="repeat" description="WD" evidence="7">
    <location>
        <begin position="396"/>
        <end position="429"/>
    </location>
</feature>
<evidence type="ECO:0000313" key="10">
    <source>
        <dbReference type="EMBL" id="KAL3497966.1"/>
    </source>
</evidence>
<dbReference type="SMART" id="SM00320">
    <property type="entry name" value="WD40"/>
    <property type="match status" value="6"/>
</dbReference>
<evidence type="ECO:0000256" key="5">
    <source>
        <dbReference type="ARBA" id="ARBA00022776"/>
    </source>
</evidence>
<dbReference type="AlphaFoldDB" id="A0ABD2XU41"/>
<dbReference type="PROSITE" id="PS50082">
    <property type="entry name" value="WD_REPEATS_2"/>
    <property type="match status" value="3"/>
</dbReference>
<keyword evidence="4" id="KW-0677">Repeat</keyword>
<dbReference type="PROSITE" id="PS50294">
    <property type="entry name" value="WD_REPEATS_REGION"/>
    <property type="match status" value="3"/>
</dbReference>
<feature type="domain" description="CDC20/Fizzy WD40" evidence="9">
    <location>
        <begin position="129"/>
        <end position="427"/>
    </location>
</feature>
<keyword evidence="2 7" id="KW-0853">WD repeat</keyword>
<dbReference type="EMBL" id="JBJUIK010000017">
    <property type="protein sequence ID" value="KAL3497966.1"/>
    <property type="molecule type" value="Genomic_DNA"/>
</dbReference>
<accession>A0ABD2XU41</accession>
<feature type="repeat" description="WD" evidence="7">
    <location>
        <begin position="175"/>
        <end position="216"/>
    </location>
</feature>
<keyword evidence="5" id="KW-0498">Mitosis</keyword>
<protein>
    <recommendedName>
        <fullName evidence="9">CDC20/Fizzy WD40 domain-containing protein</fullName>
    </recommendedName>
</protein>
<dbReference type="InterPro" id="IPR036322">
    <property type="entry name" value="WD40_repeat_dom_sf"/>
</dbReference>
<evidence type="ECO:0000256" key="2">
    <source>
        <dbReference type="ARBA" id="ARBA00022574"/>
    </source>
</evidence>